<dbReference type="AlphaFoldDB" id="A0A0K2TFK5"/>
<proteinExistence type="inferred from homology"/>
<dbReference type="EMBL" id="HACA01007448">
    <property type="protein sequence ID" value="CDW24809.1"/>
    <property type="molecule type" value="Transcribed_RNA"/>
</dbReference>
<evidence type="ECO:0000313" key="7">
    <source>
        <dbReference type="EMBL" id="CDW24809.1"/>
    </source>
</evidence>
<comment type="subunit">
    <text evidence="4">Component of the Golgi-associated retrograde protein (GARP) complex.</text>
</comment>
<dbReference type="InterPro" id="IPR014812">
    <property type="entry name" value="Vps51"/>
</dbReference>
<evidence type="ECO:0000256" key="3">
    <source>
        <dbReference type="ARBA" id="ARBA00022448"/>
    </source>
</evidence>
<dbReference type="GO" id="GO:0042147">
    <property type="term" value="P:retrograde transport, endosome to Golgi"/>
    <property type="evidence" value="ECO:0007669"/>
    <property type="project" value="UniProtKB-UniRule"/>
</dbReference>
<reference evidence="7" key="1">
    <citation type="submission" date="2014-05" db="EMBL/GenBank/DDBJ databases">
        <authorList>
            <person name="Chronopoulou M."/>
        </authorList>
    </citation>
    <scope>NUCLEOTIDE SEQUENCE</scope>
    <source>
        <tissue evidence="7">Whole organism</tissue>
    </source>
</reference>
<dbReference type="GO" id="GO:0015031">
    <property type="term" value="P:protein transport"/>
    <property type="evidence" value="ECO:0007669"/>
    <property type="project" value="UniProtKB-UniRule"/>
</dbReference>
<dbReference type="OrthoDB" id="203678at2759"/>
<protein>
    <recommendedName>
        <fullName evidence="2 4">Vacuolar protein sorting-associated protein 51 homolog</fullName>
    </recommendedName>
</protein>
<feature type="region of interest" description="Disordered" evidence="5">
    <location>
        <begin position="1"/>
        <end position="27"/>
    </location>
</feature>
<dbReference type="PANTHER" id="PTHR15954">
    <property type="entry name" value="VACUOLAR PROTEIN SORTING-ASSOCIATED PROTEIN 51 HOMOLOG"/>
    <property type="match status" value="1"/>
</dbReference>
<evidence type="ECO:0000256" key="4">
    <source>
        <dbReference type="RuleBase" id="RU368010"/>
    </source>
</evidence>
<dbReference type="GO" id="GO:0006869">
    <property type="term" value="P:lipid transport"/>
    <property type="evidence" value="ECO:0007669"/>
    <property type="project" value="UniProtKB-UniRule"/>
</dbReference>
<dbReference type="GO" id="GO:0048193">
    <property type="term" value="P:Golgi vesicle transport"/>
    <property type="evidence" value="ECO:0007669"/>
    <property type="project" value="TreeGrafter"/>
</dbReference>
<accession>A0A0K2TFK5</accession>
<feature type="domain" description="Exocyst complex component EXOC2/Sec5 N-terminal" evidence="6">
    <location>
        <begin position="38"/>
        <end position="258"/>
    </location>
</feature>
<comment type="subcellular location">
    <subcellularLocation>
        <location evidence="4">Golgi apparatus</location>
        <location evidence="4">trans-Golgi network</location>
    </subcellularLocation>
</comment>
<evidence type="ECO:0000259" key="6">
    <source>
        <dbReference type="Pfam" id="PF15469"/>
    </source>
</evidence>
<comment type="similarity">
    <text evidence="1 4">Belongs to the VPS51 family.</text>
</comment>
<dbReference type="GO" id="GO:0007041">
    <property type="term" value="P:lysosomal transport"/>
    <property type="evidence" value="ECO:0007669"/>
    <property type="project" value="TreeGrafter"/>
</dbReference>
<organism evidence="7">
    <name type="scientific">Lepeophtheirus salmonis</name>
    <name type="common">Salmon louse</name>
    <name type="synonym">Caligus salmonis</name>
    <dbReference type="NCBI Taxonomy" id="72036"/>
    <lineage>
        <taxon>Eukaryota</taxon>
        <taxon>Metazoa</taxon>
        <taxon>Ecdysozoa</taxon>
        <taxon>Arthropoda</taxon>
        <taxon>Crustacea</taxon>
        <taxon>Multicrustacea</taxon>
        <taxon>Hexanauplia</taxon>
        <taxon>Copepoda</taxon>
        <taxon>Siphonostomatoida</taxon>
        <taxon>Caligidae</taxon>
        <taxon>Lepeophtheirus</taxon>
    </lineage>
</organism>
<dbReference type="GO" id="GO:0005829">
    <property type="term" value="C:cytosol"/>
    <property type="evidence" value="ECO:0007669"/>
    <property type="project" value="GOC"/>
</dbReference>
<dbReference type="GO" id="GO:0007030">
    <property type="term" value="P:Golgi organization"/>
    <property type="evidence" value="ECO:0007669"/>
    <property type="project" value="UniProtKB-UniRule"/>
</dbReference>
<dbReference type="PANTHER" id="PTHR15954:SF4">
    <property type="entry name" value="VACUOLAR PROTEIN SORTING-ASSOCIATED PROTEIN 51 HOMOLOG"/>
    <property type="match status" value="1"/>
</dbReference>
<evidence type="ECO:0000256" key="1">
    <source>
        <dbReference type="ARBA" id="ARBA00006080"/>
    </source>
</evidence>
<dbReference type="GO" id="GO:1990745">
    <property type="term" value="C:EARP complex"/>
    <property type="evidence" value="ECO:0007669"/>
    <property type="project" value="TreeGrafter"/>
</dbReference>
<dbReference type="InterPro" id="IPR039481">
    <property type="entry name" value="EXOC2/Sec5_N_dom"/>
</dbReference>
<dbReference type="GO" id="GO:0016020">
    <property type="term" value="C:membrane"/>
    <property type="evidence" value="ECO:0007669"/>
    <property type="project" value="TreeGrafter"/>
</dbReference>
<keyword evidence="4" id="KW-0653">Protein transport</keyword>
<keyword evidence="4" id="KW-0445">Lipid transport</keyword>
<comment type="function">
    <text evidence="4">Acts as component of the GARP complex that is involved in retrograde transport from early and late endosomes to the trans-Golgi network (TGN).</text>
</comment>
<keyword evidence="4" id="KW-0333">Golgi apparatus</keyword>
<evidence type="ECO:0000256" key="2">
    <source>
        <dbReference type="ARBA" id="ARBA00016122"/>
    </source>
</evidence>
<dbReference type="GO" id="GO:0000938">
    <property type="term" value="C:GARP complex"/>
    <property type="evidence" value="ECO:0007669"/>
    <property type="project" value="UniProtKB-UniRule"/>
</dbReference>
<name>A0A0K2TFK5_LEPSM</name>
<evidence type="ECO:0000256" key="5">
    <source>
        <dbReference type="SAM" id="MobiDB-lite"/>
    </source>
</evidence>
<feature type="compositionally biased region" description="Basic and acidic residues" evidence="5">
    <location>
        <begin position="1"/>
        <end position="11"/>
    </location>
</feature>
<sequence length="738" mass="84867">MAEKSDPDRERRRAKLGEFYQNPRGGQESELDLDGVVFDAERYTSKLIKEASLSQLLNKEDEISKQIRSLDSEMQTLVYENYNKFILATDTIQKMRSDFGGMEGEMTNLATKMGQVAEFSRNISSTLGKSSGEINRLSKTHATLKKLQFLFDLPNKLEEASNNGDYTSAVKNYIRSLKTLKNSSSFDGIKKDCDAIMEDVKKKLRNRLKDYSTGTEDLNQSVDCLLQMGEPPEELCNLYLETAKGKLNQSLKELKRKGEKTTLDILEFTDLGCNTFISDLCLVVASYVNTFVKVDESLSNEKLVSFLNDLMDTFMDIMRCRLKEENDLNETPILVRALDRFHRRLQAMSRLVTTMDFNKSGLDLILEVANNHCKLALESLRSQFSDSILQIRQQLAALNKKTNQTNLTDINAKFILIISNIIRDELNKLVHFIDSDIHFAMKTYFRSKFCRSFVREGILVTIMTDITQTCKTYCIQQDRNVPPLLILLLSRSCYEIQSTTTSYLLNMTEENFCIEDTKGLTSSNSINEEFRNVSHQLLDYYVRLQGQVLSQMIRKSVETRDWLNTVEPRTVRAVMKRIVEETTSIDRLVGELYEEGFRKARSSDSSRRTRFSALKSKTWNNNSSGLDNTLVSNIQKMFSEKVEIYSPVEFSKISILSGIVKIALKTLLECVRLRTFSRFGFQQLQVDCHYLYVYMWRFVSDENIITFLLDEIMTSGVHRCLDPSPMEHSVVEVICDRS</sequence>
<dbReference type="GO" id="GO:0032456">
    <property type="term" value="P:endocytic recycling"/>
    <property type="evidence" value="ECO:0007669"/>
    <property type="project" value="TreeGrafter"/>
</dbReference>
<dbReference type="EMBL" id="HACA01007447">
    <property type="protein sequence ID" value="CDW24808.1"/>
    <property type="molecule type" value="Transcribed_RNA"/>
</dbReference>
<keyword evidence="3 4" id="KW-0813">Transport</keyword>
<dbReference type="Pfam" id="PF15469">
    <property type="entry name" value="Sec5"/>
    <property type="match status" value="1"/>
</dbReference>